<evidence type="ECO:0000313" key="3">
    <source>
        <dbReference type="Proteomes" id="UP001153678"/>
    </source>
</evidence>
<proteinExistence type="predicted"/>
<dbReference type="EMBL" id="CAMKVN010003544">
    <property type="protein sequence ID" value="CAI2184983.1"/>
    <property type="molecule type" value="Genomic_DNA"/>
</dbReference>
<dbReference type="Proteomes" id="UP001153678">
    <property type="component" value="Unassembled WGS sequence"/>
</dbReference>
<feature type="region of interest" description="Disordered" evidence="1">
    <location>
        <begin position="35"/>
        <end position="77"/>
    </location>
</feature>
<comment type="caution">
    <text evidence="2">The sequence shown here is derived from an EMBL/GenBank/DDBJ whole genome shotgun (WGS) entry which is preliminary data.</text>
</comment>
<organism evidence="2 3">
    <name type="scientific">Funneliformis geosporum</name>
    <dbReference type="NCBI Taxonomy" id="1117311"/>
    <lineage>
        <taxon>Eukaryota</taxon>
        <taxon>Fungi</taxon>
        <taxon>Fungi incertae sedis</taxon>
        <taxon>Mucoromycota</taxon>
        <taxon>Glomeromycotina</taxon>
        <taxon>Glomeromycetes</taxon>
        <taxon>Glomerales</taxon>
        <taxon>Glomeraceae</taxon>
        <taxon>Funneliformis</taxon>
    </lineage>
</organism>
<feature type="compositionally biased region" description="Basic and acidic residues" evidence="1">
    <location>
        <begin position="68"/>
        <end position="77"/>
    </location>
</feature>
<feature type="non-terminal residue" evidence="2">
    <location>
        <position position="332"/>
    </location>
</feature>
<keyword evidence="3" id="KW-1185">Reference proteome</keyword>
<protein>
    <submittedName>
        <fullName evidence="2">9461_t:CDS:1</fullName>
    </submittedName>
</protein>
<accession>A0A9W4SXA2</accession>
<reference evidence="2" key="1">
    <citation type="submission" date="2022-08" db="EMBL/GenBank/DDBJ databases">
        <authorList>
            <person name="Kallberg Y."/>
            <person name="Tangrot J."/>
            <person name="Rosling A."/>
        </authorList>
    </citation>
    <scope>NUCLEOTIDE SEQUENCE</scope>
    <source>
        <strain evidence="2">Wild A</strain>
    </source>
</reference>
<evidence type="ECO:0000256" key="1">
    <source>
        <dbReference type="SAM" id="MobiDB-lite"/>
    </source>
</evidence>
<dbReference type="OrthoDB" id="2439721at2759"/>
<gene>
    <name evidence="2" type="ORF">FWILDA_LOCUS11850</name>
</gene>
<dbReference type="AlphaFoldDB" id="A0A9W4SXA2"/>
<name>A0A9W4SXA2_9GLOM</name>
<sequence>DGDNSDRELAKCWEIARRSEPSINIQYSIVLGKGTIYGGTTNGDEEQTKRVRFHEEKPPPNKRSSREKKRDTLPDGTKVEKATTLNLNWILPSGKNVCDIVSRKISANAEAIKKKKKISASEKATLRYGSSRIIDLSTNMTNWFSVNDRKFMMKDHKAILQVPVMTDEENSFVVAVENIICEEKINEAYDFCIKKHINSEKNSYIYKLSKIYSDFIYRCKDQTDMLGSGHTEIDVILKTCSYIIEGLNQGLVIRQRWGDSFCPLTKSTEYNNGRKCDVRFLSALGVDIGEWEFASNFTAQKAIGDRCRSARINQSILNGCWHKRSNVGRRFS</sequence>
<evidence type="ECO:0000313" key="2">
    <source>
        <dbReference type="EMBL" id="CAI2184983.1"/>
    </source>
</evidence>
<feature type="compositionally biased region" description="Basic and acidic residues" evidence="1">
    <location>
        <begin position="46"/>
        <end position="59"/>
    </location>
</feature>